<feature type="region of interest" description="Disordered" evidence="1">
    <location>
        <begin position="38"/>
        <end position="71"/>
    </location>
</feature>
<reference evidence="2 3" key="1">
    <citation type="submission" date="2024-10" db="EMBL/GenBank/DDBJ databases">
        <title>The Natural Products Discovery Center: Release of the First 8490 Sequenced Strains for Exploring Actinobacteria Biosynthetic Diversity.</title>
        <authorList>
            <person name="Kalkreuter E."/>
            <person name="Kautsar S.A."/>
            <person name="Yang D."/>
            <person name="Bader C.D."/>
            <person name="Teijaro C.N."/>
            <person name="Fluegel L."/>
            <person name="Davis C.M."/>
            <person name="Simpson J.R."/>
            <person name="Lauterbach L."/>
            <person name="Steele A.D."/>
            <person name="Gui C."/>
            <person name="Meng S."/>
            <person name="Li G."/>
            <person name="Viehrig K."/>
            <person name="Ye F."/>
            <person name="Su P."/>
            <person name="Kiefer A.F."/>
            <person name="Nichols A."/>
            <person name="Cepeda A.J."/>
            <person name="Yan W."/>
            <person name="Fan B."/>
            <person name="Jiang Y."/>
            <person name="Adhikari A."/>
            <person name="Zheng C.-J."/>
            <person name="Schuster L."/>
            <person name="Cowan T.M."/>
            <person name="Smanski M.J."/>
            <person name="Chevrette M.G."/>
            <person name="De Carvalho L.P.S."/>
            <person name="Shen B."/>
        </authorList>
    </citation>
    <scope>NUCLEOTIDE SEQUENCE [LARGE SCALE GENOMIC DNA]</scope>
    <source>
        <strain evidence="2 3">NPDC000087</strain>
    </source>
</reference>
<keyword evidence="3" id="KW-1185">Reference proteome</keyword>
<organism evidence="2 3">
    <name type="scientific">Paractinoplanes globisporus</name>
    <dbReference type="NCBI Taxonomy" id="113565"/>
    <lineage>
        <taxon>Bacteria</taxon>
        <taxon>Bacillati</taxon>
        <taxon>Actinomycetota</taxon>
        <taxon>Actinomycetes</taxon>
        <taxon>Micromonosporales</taxon>
        <taxon>Micromonosporaceae</taxon>
        <taxon>Paractinoplanes</taxon>
    </lineage>
</organism>
<evidence type="ECO:0000313" key="2">
    <source>
        <dbReference type="EMBL" id="MFF5292985.1"/>
    </source>
</evidence>
<name>A0ABW6WI84_9ACTN</name>
<dbReference type="EMBL" id="JBIAZU010000005">
    <property type="protein sequence ID" value="MFF5292985.1"/>
    <property type="molecule type" value="Genomic_DNA"/>
</dbReference>
<sequence>MDGTWRVVELGDGQGSDRPATTPVEDLISTTLSTRNSRAIGSVPGSAIDRRITTAGSRRAGDRERHSRAPTSRLRFTAATCAKTMEARAGPGVLPEMAVGAGCRWVHSTGVNSVERSSTDVTCQRLTCSNDVSAGQRCCPGKPSSRTCRAMAASWTVGRFRADMPRR</sequence>
<dbReference type="Proteomes" id="UP001602245">
    <property type="component" value="Unassembled WGS sequence"/>
</dbReference>
<comment type="caution">
    <text evidence="2">The sequence shown here is derived from an EMBL/GenBank/DDBJ whole genome shotgun (WGS) entry which is preliminary data.</text>
</comment>
<dbReference type="RefSeq" id="WP_369076497.1">
    <property type="nucleotide sequence ID" value="NZ_JBIAZU010000005.1"/>
</dbReference>
<protein>
    <submittedName>
        <fullName evidence="2">Uncharacterized protein</fullName>
    </submittedName>
</protein>
<evidence type="ECO:0000313" key="3">
    <source>
        <dbReference type="Proteomes" id="UP001602245"/>
    </source>
</evidence>
<proteinExistence type="predicted"/>
<evidence type="ECO:0000256" key="1">
    <source>
        <dbReference type="SAM" id="MobiDB-lite"/>
    </source>
</evidence>
<accession>A0ABW6WI84</accession>
<gene>
    <name evidence="2" type="ORF">ACFY35_26375</name>
</gene>